<sequence length="174" mass="19398">MATAQGNSYVTLGELLEDIGESYRDTVILERIKLLAQEQLPEGWTTWKVAQHSKEDIFGDSVDPQVLNKLRFALPTDLLAKAFDPDMSHLSEKGFRDIKVKLLDWAFTRVLLLSPPSICNKIRGSAAATELFNRAVVLQRPMSRTEANRALSSERDTSRPSLTVNRVAIEKGSG</sequence>
<evidence type="ECO:0000313" key="1">
    <source>
        <dbReference type="EMBL" id="CAH0397216.1"/>
    </source>
</evidence>
<proteinExistence type="predicted"/>
<name>A0ABN8APC7_CHISP</name>
<dbReference type="EMBL" id="OU963894">
    <property type="protein sequence ID" value="CAH0397216.1"/>
    <property type="molecule type" value="Genomic_DNA"/>
</dbReference>
<protein>
    <submittedName>
        <fullName evidence="1">Uncharacterized protein</fullName>
    </submittedName>
</protein>
<dbReference type="Proteomes" id="UP001153292">
    <property type="component" value="Chromosome 1"/>
</dbReference>
<gene>
    <name evidence="1" type="ORF">CHILSU_LOCUS281</name>
</gene>
<accession>A0ABN8APC7</accession>
<evidence type="ECO:0000313" key="2">
    <source>
        <dbReference type="Proteomes" id="UP001153292"/>
    </source>
</evidence>
<reference evidence="1" key="1">
    <citation type="submission" date="2021-12" db="EMBL/GenBank/DDBJ databases">
        <authorList>
            <person name="King R."/>
        </authorList>
    </citation>
    <scope>NUCLEOTIDE SEQUENCE</scope>
</reference>
<organism evidence="1 2">
    <name type="scientific">Chilo suppressalis</name>
    <name type="common">Asiatic rice borer moth</name>
    <dbReference type="NCBI Taxonomy" id="168631"/>
    <lineage>
        <taxon>Eukaryota</taxon>
        <taxon>Metazoa</taxon>
        <taxon>Ecdysozoa</taxon>
        <taxon>Arthropoda</taxon>
        <taxon>Hexapoda</taxon>
        <taxon>Insecta</taxon>
        <taxon>Pterygota</taxon>
        <taxon>Neoptera</taxon>
        <taxon>Endopterygota</taxon>
        <taxon>Lepidoptera</taxon>
        <taxon>Glossata</taxon>
        <taxon>Ditrysia</taxon>
        <taxon>Pyraloidea</taxon>
        <taxon>Crambidae</taxon>
        <taxon>Crambinae</taxon>
        <taxon>Chilo</taxon>
    </lineage>
</organism>
<keyword evidence="2" id="KW-1185">Reference proteome</keyword>